<dbReference type="AlphaFoldDB" id="K0R5L3"/>
<reference evidence="2 3" key="1">
    <citation type="journal article" date="2012" name="Genome Biol.">
        <title>Genome and low-iron response of an oceanic diatom adapted to chronic iron limitation.</title>
        <authorList>
            <person name="Lommer M."/>
            <person name="Specht M."/>
            <person name="Roy A.S."/>
            <person name="Kraemer L."/>
            <person name="Andreson R."/>
            <person name="Gutowska M.A."/>
            <person name="Wolf J."/>
            <person name="Bergner S.V."/>
            <person name="Schilhabel M.B."/>
            <person name="Klostermeier U.C."/>
            <person name="Beiko R.G."/>
            <person name="Rosenstiel P."/>
            <person name="Hippler M."/>
            <person name="Laroche J."/>
        </authorList>
    </citation>
    <scope>NUCLEOTIDE SEQUENCE [LARGE SCALE GENOMIC DNA]</scope>
    <source>
        <strain evidence="2 3">CCMP1005</strain>
    </source>
</reference>
<gene>
    <name evidence="2" type="ORF">THAOC_32625</name>
</gene>
<evidence type="ECO:0000313" key="2">
    <source>
        <dbReference type="EMBL" id="EJK48568.1"/>
    </source>
</evidence>
<name>K0R5L3_THAOC</name>
<dbReference type="OrthoDB" id="54664at2759"/>
<feature type="transmembrane region" description="Helical" evidence="1">
    <location>
        <begin position="105"/>
        <end position="124"/>
    </location>
</feature>
<keyword evidence="1" id="KW-0812">Transmembrane</keyword>
<protein>
    <submittedName>
        <fullName evidence="2">Uncharacterized protein</fullName>
    </submittedName>
</protein>
<keyword evidence="1" id="KW-1133">Transmembrane helix</keyword>
<dbReference type="EMBL" id="AGNL01045701">
    <property type="protein sequence ID" value="EJK48568.1"/>
    <property type="molecule type" value="Genomic_DNA"/>
</dbReference>
<comment type="caution">
    <text evidence="2">The sequence shown here is derived from an EMBL/GenBank/DDBJ whole genome shotgun (WGS) entry which is preliminary data.</text>
</comment>
<evidence type="ECO:0000313" key="3">
    <source>
        <dbReference type="Proteomes" id="UP000266841"/>
    </source>
</evidence>
<organism evidence="2 3">
    <name type="scientific">Thalassiosira oceanica</name>
    <name type="common">Marine diatom</name>
    <dbReference type="NCBI Taxonomy" id="159749"/>
    <lineage>
        <taxon>Eukaryota</taxon>
        <taxon>Sar</taxon>
        <taxon>Stramenopiles</taxon>
        <taxon>Ochrophyta</taxon>
        <taxon>Bacillariophyta</taxon>
        <taxon>Coscinodiscophyceae</taxon>
        <taxon>Thalassiosirophycidae</taxon>
        <taxon>Thalassiosirales</taxon>
        <taxon>Thalassiosiraceae</taxon>
        <taxon>Thalassiosira</taxon>
    </lineage>
</organism>
<keyword evidence="1" id="KW-0472">Membrane</keyword>
<dbReference type="Proteomes" id="UP000266841">
    <property type="component" value="Unassembled WGS sequence"/>
</dbReference>
<feature type="transmembrane region" description="Helical" evidence="1">
    <location>
        <begin position="56"/>
        <end position="79"/>
    </location>
</feature>
<evidence type="ECO:0000256" key="1">
    <source>
        <dbReference type="SAM" id="Phobius"/>
    </source>
</evidence>
<sequence>MFGETDEVPGLLSVQTKFFHVQLLPLWPIQTYLVLKGRTNRAVEIPMSRKSIMVARIRYIGGIVVLATLMVLLVIIFGYNDLGIAPAGMSIFGDKELGINPAGKGSVAAAFVFLGLACGLQYLLMTHWSLRHASHERAGELCSALGPIDGAELRRLVDRSFQQRSGTDIGVDTDGMPLYGMHLEDFKNRITESFDILWQRREIRWPFSSGGDPPAGTEDRLLIEDYDLS</sequence>
<accession>K0R5L3</accession>
<proteinExistence type="predicted"/>
<keyword evidence="3" id="KW-1185">Reference proteome</keyword>